<accession>A6K2Y4</accession>
<dbReference type="EMBL" id="CH474015">
    <property type="protein sequence ID" value="EDL85716.1"/>
    <property type="molecule type" value="Genomic_DNA"/>
</dbReference>
<sequence>MARALQGARVSGWRGCGLHPDIGRGRPGA</sequence>
<evidence type="ECO:0000256" key="1">
    <source>
        <dbReference type="SAM" id="MobiDB-lite"/>
    </source>
</evidence>
<evidence type="ECO:0000313" key="2">
    <source>
        <dbReference type="EMBL" id="EDL85716.1"/>
    </source>
</evidence>
<gene>
    <name evidence="2" type="ORF">rCG_51840</name>
</gene>
<proteinExistence type="predicted"/>
<organism evidence="2 3">
    <name type="scientific">Rattus norvegicus</name>
    <name type="common">Rat</name>
    <dbReference type="NCBI Taxonomy" id="10116"/>
    <lineage>
        <taxon>Eukaryota</taxon>
        <taxon>Metazoa</taxon>
        <taxon>Chordata</taxon>
        <taxon>Craniata</taxon>
        <taxon>Vertebrata</taxon>
        <taxon>Euteleostomi</taxon>
        <taxon>Mammalia</taxon>
        <taxon>Eutheria</taxon>
        <taxon>Euarchontoglires</taxon>
        <taxon>Glires</taxon>
        <taxon>Rodentia</taxon>
        <taxon>Myomorpha</taxon>
        <taxon>Muroidea</taxon>
        <taxon>Muridae</taxon>
        <taxon>Murinae</taxon>
        <taxon>Rattus</taxon>
    </lineage>
</organism>
<evidence type="ECO:0000313" key="3">
    <source>
        <dbReference type="Proteomes" id="UP000234681"/>
    </source>
</evidence>
<feature type="region of interest" description="Disordered" evidence="1">
    <location>
        <begin position="1"/>
        <end position="29"/>
    </location>
</feature>
<dbReference type="AlphaFoldDB" id="A6K2Y4"/>
<protein>
    <submittedName>
        <fullName evidence="2">RCG51840</fullName>
    </submittedName>
</protein>
<reference evidence="2 3" key="1">
    <citation type="submission" date="2005-09" db="EMBL/GenBank/DDBJ databases">
        <authorList>
            <person name="Mural R.J."/>
            <person name="Li P.W."/>
            <person name="Adams M.D."/>
            <person name="Amanatides P.G."/>
            <person name="Baden-Tillson H."/>
            <person name="Barnstead M."/>
            <person name="Chin S.H."/>
            <person name="Dew I."/>
            <person name="Evans C.A."/>
            <person name="Ferriera S."/>
            <person name="Flanigan M."/>
            <person name="Fosler C."/>
            <person name="Glodek A."/>
            <person name="Gu Z."/>
            <person name="Holt R.A."/>
            <person name="Jennings D."/>
            <person name="Kraft C.L."/>
            <person name="Lu F."/>
            <person name="Nguyen T."/>
            <person name="Nusskern D.R."/>
            <person name="Pfannkoch C.M."/>
            <person name="Sitter C."/>
            <person name="Sutton G.G."/>
            <person name="Venter J.C."/>
            <person name="Wang Z."/>
            <person name="Woodage T."/>
            <person name="Zheng X.H."/>
            <person name="Zhong F."/>
        </authorList>
    </citation>
    <scope>NUCLEOTIDE SEQUENCE [LARGE SCALE GENOMIC DNA]</scope>
    <source>
        <strain>BN</strain>
        <strain evidence="3">Sprague-Dawley</strain>
    </source>
</reference>
<dbReference type="Proteomes" id="UP000234681">
    <property type="component" value="Chromosome 2"/>
</dbReference>
<name>A6K2Y4_RAT</name>